<dbReference type="InterPro" id="IPR033490">
    <property type="entry name" value="LRP130"/>
</dbReference>
<protein>
    <submittedName>
        <fullName evidence="5">Leucine-rich pentatricopeptide repeat containing</fullName>
    </submittedName>
</protein>
<evidence type="ECO:0000256" key="3">
    <source>
        <dbReference type="SAM" id="Phobius"/>
    </source>
</evidence>
<evidence type="ECO:0000313" key="5">
    <source>
        <dbReference type="Ensembl" id="ENSOMYP00000058448.2"/>
    </source>
</evidence>
<feature type="repeat" description="PPR" evidence="2">
    <location>
        <begin position="724"/>
        <end position="758"/>
    </location>
</feature>
<dbReference type="Pfam" id="PF17177">
    <property type="entry name" value="PPR_long"/>
    <property type="match status" value="1"/>
</dbReference>
<keyword evidence="6" id="KW-1185">Reference proteome</keyword>
<feature type="transmembrane region" description="Helical" evidence="3">
    <location>
        <begin position="445"/>
        <end position="469"/>
    </location>
</feature>
<dbReference type="InterPro" id="IPR033443">
    <property type="entry name" value="PROP1-like_PPR_dom"/>
</dbReference>
<keyword evidence="1" id="KW-0677">Repeat</keyword>
<sequence length="1340" mass="149418">MAALLRSARLLKCSPSGFLQRTGTNRNGPCVWPYAGVRHYAMVTEQRGLPTDESSLGVRSKQAQQFDWALAKLDSSVRRTGRITKTLLLRIFHDICRTGYPSGNQALLLLRSCGSLLPEMPLAERTELAHRIWDKLQELGASYDASHYNALLKVYLQNEFKFSPTEFLAKMEAAGVQPNRVTFQRLIAAYCHDGDIEGASTILGFMKSKDLPITEAVFNSLVTGHARAGDMESSESILQVMKGAGIEPGPDTYVALLNAYAERGDMDKIKQTLEAVENTDTSLMDRDLMQVVFSLSKAGHQQHVPEIVERMRHERGYVPDAMNLCLSLITQGQEDTAFTVLKTFPTLQQETQSGDSPTLGNFFLRHCVNMDKPVDKLARYCKELQDSSYHTTPLQFTLYCCLEAKKTATAVEVMKMMKEQGQPIRPHYFWPLLTQHAKDQNRTDVYVRCSFLIVLVCVCVYTVAFYIFLCVHVNGMYLLKEMGCSLESEGFLSSEMRSEASSGNLAGLLVMSEYLPVFQLRLNGFLCPFIIHYPGTTFYVRVCVCARITSLLSSFSTEAVSYFLYNLMDSMTEAEVQAQEDKLRQYFNQLKSMGIIIPGNIYRGIRNLLDSYHVPELIKVSSACNVFLSTFQILDGKVLALESRLAELKADSKPVGATLKQLILTLCAEEKLDRALELKKQHEADMVAGSYAALIHLCCRHDNVEEALNLKRELSRKDSSVSLDSSKYVALVKVLTKQGRLEEAVDMLKEMKEKEVVVRDTTVTLLFHVLNAAAMKGDVVAVRRLQDTIFTLGLATPTANLCSPLVSAHLETKDLGGALEAAMECQKQYGQLPRIHDVICGLVERGDTELLQKAMDFVSQERGEMTMLYDLFFAFMQTGRHREARKIIETPGLRARPGRLQWYAEKCINGNQMESLESMVDMTAKLFECDRDELYHYVLRLCKDTNDWRKAEATWTKMQEENVIPRERTLRILADILKSNGQEVPFEVPEVKQPSEITYFSATTSKHSSPFISIPIKSAYDMLKDIDRKGVTLGPAPYDSLIRALLAEGSMENAMVVKEIAVGRVPGFKLNDIANSLLIITQVKRGLAKDGMSTLKSMLQGDQVPSKLSVTRLVQSLGSHGDVQGIQEVEVLMKGLGTPLNLSSMVFLNNTAMAHIKNGDLDSAVEGLEAVYTQGDGPQGPAASMAFVFRKVLEENNGAALDKLSAMAERLANHFSSYRAASDLFLQLLEANMVEDAKFMLAVGKIKTLMTLIPDFAEKETVYPYLMKCYGVDNDLVSAKALYQQMQTEGVEADELCLKRLAVLYRNAGETVPFTEPPVSARTHTLCSACHLNGIAVCLS</sequence>
<evidence type="ECO:0000313" key="6">
    <source>
        <dbReference type="Proteomes" id="UP000694395"/>
    </source>
</evidence>
<dbReference type="NCBIfam" id="TIGR00756">
    <property type="entry name" value="PPR"/>
    <property type="match status" value="3"/>
</dbReference>
<evidence type="ECO:0000256" key="2">
    <source>
        <dbReference type="PROSITE-ProRule" id="PRU00708"/>
    </source>
</evidence>
<dbReference type="PANTHER" id="PTHR46669">
    <property type="entry name" value="LEUCINE-RICH PPR MOTIF-CONTAINING PROTEIN, MITOCHONDRIAL"/>
    <property type="match status" value="1"/>
</dbReference>
<keyword evidence="3" id="KW-1133">Transmembrane helix</keyword>
<feature type="repeat" description="PPR" evidence="2">
    <location>
        <begin position="214"/>
        <end position="248"/>
    </location>
</feature>
<dbReference type="InterPro" id="IPR002885">
    <property type="entry name" value="PPR_rpt"/>
</dbReference>
<evidence type="ECO:0000259" key="4">
    <source>
        <dbReference type="Pfam" id="PF17177"/>
    </source>
</evidence>
<proteinExistence type="predicted"/>
<dbReference type="GO" id="GO:0070129">
    <property type="term" value="P:regulation of mitochondrial translation"/>
    <property type="evidence" value="ECO:0007669"/>
    <property type="project" value="TreeGrafter"/>
</dbReference>
<keyword evidence="3" id="KW-0812">Transmembrane</keyword>
<reference evidence="5" key="2">
    <citation type="submission" date="2025-08" db="UniProtKB">
        <authorList>
            <consortium name="Ensembl"/>
        </authorList>
    </citation>
    <scope>IDENTIFICATION</scope>
</reference>
<reference evidence="5" key="1">
    <citation type="submission" date="2020-07" db="EMBL/GenBank/DDBJ databases">
        <title>A long reads based de novo assembly of the rainbow trout Arlee double haploid line genome.</title>
        <authorList>
            <person name="Gao G."/>
            <person name="Palti Y."/>
        </authorList>
    </citation>
    <scope>NUCLEOTIDE SEQUENCE [LARGE SCALE GENOMIC DNA]</scope>
</reference>
<accession>A0A8C7RXQ9</accession>
<evidence type="ECO:0000256" key="1">
    <source>
        <dbReference type="ARBA" id="ARBA00022737"/>
    </source>
</evidence>
<feature type="repeat" description="PPR" evidence="2">
    <location>
        <begin position="179"/>
        <end position="213"/>
    </location>
</feature>
<dbReference type="GO" id="GO:0005739">
    <property type="term" value="C:mitochondrion"/>
    <property type="evidence" value="ECO:0007669"/>
    <property type="project" value="TreeGrafter"/>
</dbReference>
<name>A0A8C7RXQ9_ONCMY</name>
<dbReference type="Ensembl" id="ENSOMYT00000063619.2">
    <property type="protein sequence ID" value="ENSOMYP00000058448.2"/>
    <property type="gene ID" value="ENSOMYG00000023917.2"/>
</dbReference>
<dbReference type="GO" id="GO:0005634">
    <property type="term" value="C:nucleus"/>
    <property type="evidence" value="ECO:0007669"/>
    <property type="project" value="TreeGrafter"/>
</dbReference>
<dbReference type="InterPro" id="IPR011990">
    <property type="entry name" value="TPR-like_helical_dom_sf"/>
</dbReference>
<dbReference type="Gene3D" id="1.25.40.10">
    <property type="entry name" value="Tetratricopeptide repeat domain"/>
    <property type="match status" value="3"/>
</dbReference>
<reference evidence="5" key="3">
    <citation type="submission" date="2025-09" db="UniProtKB">
        <authorList>
            <consortium name="Ensembl"/>
        </authorList>
    </citation>
    <scope>IDENTIFICATION</scope>
</reference>
<dbReference type="PROSITE" id="PS51375">
    <property type="entry name" value="PPR"/>
    <property type="match status" value="3"/>
</dbReference>
<dbReference type="Pfam" id="PF01535">
    <property type="entry name" value="PPR"/>
    <property type="match status" value="2"/>
</dbReference>
<keyword evidence="3" id="KW-0472">Membrane</keyword>
<dbReference type="GeneTree" id="ENSGT00960000186682"/>
<dbReference type="Proteomes" id="UP000694395">
    <property type="component" value="Chromosome 20"/>
</dbReference>
<dbReference type="Pfam" id="PF13812">
    <property type="entry name" value="PPR_3"/>
    <property type="match status" value="1"/>
</dbReference>
<dbReference type="GO" id="GO:0003730">
    <property type="term" value="F:mRNA 3'-UTR binding"/>
    <property type="evidence" value="ECO:0007669"/>
    <property type="project" value="TreeGrafter"/>
</dbReference>
<dbReference type="PANTHER" id="PTHR46669:SF1">
    <property type="entry name" value="LEUCINE-RICH PPR MOTIF-CONTAINING PROTEIN, MITOCHONDRIAL"/>
    <property type="match status" value="1"/>
</dbReference>
<organism evidence="5 6">
    <name type="scientific">Oncorhynchus mykiss</name>
    <name type="common">Rainbow trout</name>
    <name type="synonym">Salmo gairdneri</name>
    <dbReference type="NCBI Taxonomy" id="8022"/>
    <lineage>
        <taxon>Eukaryota</taxon>
        <taxon>Metazoa</taxon>
        <taxon>Chordata</taxon>
        <taxon>Craniata</taxon>
        <taxon>Vertebrata</taxon>
        <taxon>Euteleostomi</taxon>
        <taxon>Actinopterygii</taxon>
        <taxon>Neopterygii</taxon>
        <taxon>Teleostei</taxon>
        <taxon>Protacanthopterygii</taxon>
        <taxon>Salmoniformes</taxon>
        <taxon>Salmonidae</taxon>
        <taxon>Salmoninae</taxon>
        <taxon>Oncorhynchus</taxon>
    </lineage>
</organism>
<feature type="domain" description="PROP1-like PPR" evidence="4">
    <location>
        <begin position="206"/>
        <end position="314"/>
    </location>
</feature>